<dbReference type="RefSeq" id="WP_168086330.1">
    <property type="nucleotide sequence ID" value="NZ_BHZH01000076.1"/>
</dbReference>
<feature type="transmembrane region" description="Helical" evidence="2">
    <location>
        <begin position="38"/>
        <end position="56"/>
    </location>
</feature>
<dbReference type="EMBL" id="JAAVJC010000002">
    <property type="protein sequence ID" value="NJQ13485.1"/>
    <property type="molecule type" value="Genomic_DNA"/>
</dbReference>
<feature type="region of interest" description="Disordered" evidence="1">
    <location>
        <begin position="59"/>
        <end position="123"/>
    </location>
</feature>
<reference evidence="3 4" key="1">
    <citation type="submission" date="2020-03" db="EMBL/GenBank/DDBJ databases">
        <title>Draft genome of Streptomyces sp. ventii, isolated from the Axial Seamount in the Pacific Ocean, and resequencing of the two type strains Streptomyces lonarensis strain NCL 716 and Streptomyces bohaiensis strain 11A07.</title>
        <authorList>
            <person name="Loughran R.M."/>
            <person name="Pfannmuller K.M."/>
            <person name="Wasson B.J."/>
            <person name="Deadmond M.C."/>
            <person name="Paddock B.E."/>
            <person name="Koyack M.J."/>
            <person name="Gallegos D.A."/>
            <person name="Mitchell E.A."/>
            <person name="Ushijima B."/>
            <person name="Saw J.H."/>
            <person name="Mcphail K.L."/>
            <person name="Videau P."/>
        </authorList>
    </citation>
    <scope>NUCLEOTIDE SEQUENCE [LARGE SCALE GENOMIC DNA]</scope>
    <source>
        <strain evidence="3 4">11A07</strain>
    </source>
</reference>
<protein>
    <submittedName>
        <fullName evidence="3">Uncharacterized protein</fullName>
    </submittedName>
</protein>
<name>A0ABX1C2L1_9ACTN</name>
<dbReference type="Proteomes" id="UP000727056">
    <property type="component" value="Unassembled WGS sequence"/>
</dbReference>
<gene>
    <name evidence="3" type="ORF">HCN52_00585</name>
</gene>
<keyword evidence="2" id="KW-0812">Transmembrane</keyword>
<evidence type="ECO:0000256" key="1">
    <source>
        <dbReference type="SAM" id="MobiDB-lite"/>
    </source>
</evidence>
<sequence length="123" mass="11643">MMRVRGRGRVLIGIVSALLVVSVGVTWAVGGLERASWMAGVAGLVAAVTFGGASWLTSSGSANGGGGAVRASNTGDARASGGGTAITGISTTAGQDGIVTAEDTGSATATGSGSTATSGIDQN</sequence>
<keyword evidence="2" id="KW-0472">Membrane</keyword>
<evidence type="ECO:0000313" key="3">
    <source>
        <dbReference type="EMBL" id="NJQ13485.1"/>
    </source>
</evidence>
<comment type="caution">
    <text evidence="3">The sequence shown here is derived from an EMBL/GenBank/DDBJ whole genome shotgun (WGS) entry which is preliminary data.</text>
</comment>
<keyword evidence="2" id="KW-1133">Transmembrane helix</keyword>
<evidence type="ECO:0000313" key="4">
    <source>
        <dbReference type="Proteomes" id="UP000727056"/>
    </source>
</evidence>
<keyword evidence="4" id="KW-1185">Reference proteome</keyword>
<evidence type="ECO:0000256" key="2">
    <source>
        <dbReference type="SAM" id="Phobius"/>
    </source>
</evidence>
<organism evidence="3 4">
    <name type="scientific">Streptomyces bohaiensis</name>
    <dbReference type="NCBI Taxonomy" id="1431344"/>
    <lineage>
        <taxon>Bacteria</taxon>
        <taxon>Bacillati</taxon>
        <taxon>Actinomycetota</taxon>
        <taxon>Actinomycetes</taxon>
        <taxon>Kitasatosporales</taxon>
        <taxon>Streptomycetaceae</taxon>
        <taxon>Streptomyces</taxon>
    </lineage>
</organism>
<feature type="compositionally biased region" description="Low complexity" evidence="1">
    <location>
        <begin position="104"/>
        <end position="123"/>
    </location>
</feature>
<proteinExistence type="predicted"/>
<accession>A0ABX1C2L1</accession>